<evidence type="ECO:0000313" key="2">
    <source>
        <dbReference type="Proteomes" id="UP001236663"/>
    </source>
</evidence>
<reference evidence="2" key="1">
    <citation type="journal article" date="2019" name="Int. J. Syst. Evol. Microbiol.">
        <title>The Global Catalogue of Microorganisms (GCM) 10K type strain sequencing project: providing services to taxonomists for standard genome sequencing and annotation.</title>
        <authorList>
            <consortium name="The Broad Institute Genomics Platform"/>
            <consortium name="The Broad Institute Genome Sequencing Center for Infectious Disease"/>
            <person name="Wu L."/>
            <person name="Ma J."/>
        </authorList>
    </citation>
    <scope>NUCLEOTIDE SEQUENCE [LARGE SCALE GENOMIC DNA]</scope>
    <source>
        <strain evidence="2">CECT 7706</strain>
    </source>
</reference>
<gene>
    <name evidence="1" type="ORF">QWZ15_12845</name>
</gene>
<dbReference type="Proteomes" id="UP001236663">
    <property type="component" value="Unassembled WGS sequence"/>
</dbReference>
<organism evidence="1 2">
    <name type="scientific">Cyclobacterium jeungdonense</name>
    <dbReference type="NCBI Taxonomy" id="708087"/>
    <lineage>
        <taxon>Bacteria</taxon>
        <taxon>Pseudomonadati</taxon>
        <taxon>Bacteroidota</taxon>
        <taxon>Cytophagia</taxon>
        <taxon>Cytophagales</taxon>
        <taxon>Cyclobacteriaceae</taxon>
        <taxon>Cyclobacterium</taxon>
    </lineage>
</organism>
<name>A0ABT8C9F9_9BACT</name>
<evidence type="ECO:0000313" key="1">
    <source>
        <dbReference type="EMBL" id="MDN3688722.1"/>
    </source>
</evidence>
<dbReference type="EMBL" id="JAUFQS010000012">
    <property type="protein sequence ID" value="MDN3688722.1"/>
    <property type="molecule type" value="Genomic_DNA"/>
</dbReference>
<comment type="caution">
    <text evidence="1">The sequence shown here is derived from an EMBL/GenBank/DDBJ whole genome shotgun (WGS) entry which is preliminary data.</text>
</comment>
<protein>
    <submittedName>
        <fullName evidence="1">Uncharacterized protein</fullName>
    </submittedName>
</protein>
<dbReference type="RefSeq" id="WP_163386474.1">
    <property type="nucleotide sequence ID" value="NZ_JAUFQS010000012.1"/>
</dbReference>
<accession>A0ABT8C9F9</accession>
<sequence length="78" mass="8793">MISGKPVVCRCSVSAAFSKLLSSSQEPLQFISDLSKLTQNNAAIVSLFQKNLMYYGKSIDLHDHKACQQKWDTRRKDS</sequence>
<proteinExistence type="predicted"/>
<keyword evidence="2" id="KW-1185">Reference proteome</keyword>